<dbReference type="Gene3D" id="3.40.50.10140">
    <property type="entry name" value="Toll/interleukin-1 receptor homology (TIR) domain"/>
    <property type="match status" value="1"/>
</dbReference>
<dbReference type="InterPro" id="IPR035897">
    <property type="entry name" value="Toll_tir_struct_dom_sf"/>
</dbReference>
<name>A0A0D2ZY54_BRAOL</name>
<dbReference type="PROSITE" id="PS50104">
    <property type="entry name" value="TIR"/>
    <property type="match status" value="1"/>
</dbReference>
<dbReference type="Gene3D" id="3.40.50.300">
    <property type="entry name" value="P-loop containing nucleotide triphosphate hydrolases"/>
    <property type="match status" value="1"/>
</dbReference>
<reference evidence="2" key="2">
    <citation type="submission" date="2015-06" db="UniProtKB">
        <authorList>
            <consortium name="EnsemblPlants"/>
        </authorList>
    </citation>
    <scope>IDENTIFICATION</scope>
</reference>
<dbReference type="InterPro" id="IPR044974">
    <property type="entry name" value="Disease_R_plants"/>
</dbReference>
<reference evidence="2" key="1">
    <citation type="journal article" date="2014" name="Genome Biol.">
        <title>Transcriptome and methylome profiling reveals relics of genome dominance in the mesopolyploid Brassica oleracea.</title>
        <authorList>
            <person name="Parkin I.A."/>
            <person name="Koh C."/>
            <person name="Tang H."/>
            <person name="Robinson S.J."/>
            <person name="Kagale S."/>
            <person name="Clarke W.E."/>
            <person name="Town C.D."/>
            <person name="Nixon J."/>
            <person name="Krishnakumar V."/>
            <person name="Bidwell S.L."/>
            <person name="Denoeud F."/>
            <person name="Belcram H."/>
            <person name="Links M.G."/>
            <person name="Just J."/>
            <person name="Clarke C."/>
            <person name="Bender T."/>
            <person name="Huebert T."/>
            <person name="Mason A.S."/>
            <person name="Pires J.C."/>
            <person name="Barker G."/>
            <person name="Moore J."/>
            <person name="Walley P.G."/>
            <person name="Manoli S."/>
            <person name="Batley J."/>
            <person name="Edwards D."/>
            <person name="Nelson M.N."/>
            <person name="Wang X."/>
            <person name="Paterson A.H."/>
            <person name="King G."/>
            <person name="Bancroft I."/>
            <person name="Chalhoub B."/>
            <person name="Sharpe A.G."/>
        </authorList>
    </citation>
    <scope>NUCLEOTIDE SEQUENCE [LARGE SCALE GENOMIC DNA]</scope>
    <source>
        <strain evidence="2">cv. TO1000</strain>
    </source>
</reference>
<sequence>MKQAEQGNLRVIPIFFNVTPKDVGSPYGSFGCKVYVESQHNPSSLPIWTKALKSAAGNIGLLLKNYRNEMLLIQEILASVKKVLALEPNTHNVPFRQTSPSKNPSEDWSTPLCQKRVPTRIKQLQEMIDFNCDQTQIVGIVGMPGIGKTSLAEEYFERSND</sequence>
<accession>A0A0D2ZY54</accession>
<dbReference type="GO" id="GO:0006952">
    <property type="term" value="P:defense response"/>
    <property type="evidence" value="ECO:0007669"/>
    <property type="project" value="InterPro"/>
</dbReference>
<dbReference type="Pfam" id="PF01582">
    <property type="entry name" value="TIR"/>
    <property type="match status" value="1"/>
</dbReference>
<proteinExistence type="predicted"/>
<organism evidence="2 3">
    <name type="scientific">Brassica oleracea var. oleracea</name>
    <dbReference type="NCBI Taxonomy" id="109376"/>
    <lineage>
        <taxon>Eukaryota</taxon>
        <taxon>Viridiplantae</taxon>
        <taxon>Streptophyta</taxon>
        <taxon>Embryophyta</taxon>
        <taxon>Tracheophyta</taxon>
        <taxon>Spermatophyta</taxon>
        <taxon>Magnoliopsida</taxon>
        <taxon>eudicotyledons</taxon>
        <taxon>Gunneridae</taxon>
        <taxon>Pentapetalae</taxon>
        <taxon>rosids</taxon>
        <taxon>malvids</taxon>
        <taxon>Brassicales</taxon>
        <taxon>Brassicaceae</taxon>
        <taxon>Brassiceae</taxon>
        <taxon>Brassica</taxon>
    </lineage>
</organism>
<dbReference type="Pfam" id="PF00931">
    <property type="entry name" value="NB-ARC"/>
    <property type="match status" value="1"/>
</dbReference>
<dbReference type="SUPFAM" id="SSF52540">
    <property type="entry name" value="P-loop containing nucleoside triphosphate hydrolases"/>
    <property type="match status" value="1"/>
</dbReference>
<dbReference type="EnsemblPlants" id="Bo07761s010.1">
    <property type="protein sequence ID" value="Bo07761s010.1"/>
    <property type="gene ID" value="Bo07761s010"/>
</dbReference>
<keyword evidence="3" id="KW-1185">Reference proteome</keyword>
<dbReference type="Proteomes" id="UP000032141">
    <property type="component" value="Unassembled WGS sequence"/>
</dbReference>
<dbReference type="InterPro" id="IPR000157">
    <property type="entry name" value="TIR_dom"/>
</dbReference>
<evidence type="ECO:0000313" key="3">
    <source>
        <dbReference type="Proteomes" id="UP000032141"/>
    </source>
</evidence>
<evidence type="ECO:0000313" key="2">
    <source>
        <dbReference type="EnsemblPlants" id="Bo07761s010.1"/>
    </source>
</evidence>
<dbReference type="AlphaFoldDB" id="A0A0D2ZY54"/>
<dbReference type="HOGENOM" id="CLU_1648041_0_0_1"/>
<dbReference type="PANTHER" id="PTHR11017">
    <property type="entry name" value="LEUCINE-RICH REPEAT-CONTAINING PROTEIN"/>
    <property type="match status" value="1"/>
</dbReference>
<dbReference type="InterPro" id="IPR027417">
    <property type="entry name" value="P-loop_NTPase"/>
</dbReference>
<dbReference type="Gramene" id="Bo07761s010.1">
    <property type="protein sequence ID" value="Bo07761s010.1"/>
    <property type="gene ID" value="Bo07761s010"/>
</dbReference>
<dbReference type="PANTHER" id="PTHR11017:SF570">
    <property type="entry name" value="DISEASE RESISTANCE PROTEIN (TIR-NBS CLASS)-RELATED"/>
    <property type="match status" value="1"/>
</dbReference>
<evidence type="ECO:0000259" key="1">
    <source>
        <dbReference type="PROSITE" id="PS50104"/>
    </source>
</evidence>
<dbReference type="GO" id="GO:0007165">
    <property type="term" value="P:signal transduction"/>
    <property type="evidence" value="ECO:0007669"/>
    <property type="project" value="InterPro"/>
</dbReference>
<dbReference type="InterPro" id="IPR002182">
    <property type="entry name" value="NB-ARC"/>
</dbReference>
<protein>
    <recommendedName>
        <fullName evidence="1">TIR domain-containing protein</fullName>
    </recommendedName>
</protein>
<feature type="domain" description="TIR" evidence="1">
    <location>
        <begin position="1"/>
        <end position="84"/>
    </location>
</feature>